<dbReference type="Proteomes" id="UP000262379">
    <property type="component" value="Unassembled WGS sequence"/>
</dbReference>
<dbReference type="AlphaFoldDB" id="A0A371X6D0"/>
<keyword evidence="2" id="KW-1185">Reference proteome</keyword>
<accession>A0A371X6D0</accession>
<proteinExistence type="predicted"/>
<dbReference type="EMBL" id="QURN01000017">
    <property type="protein sequence ID" value="RFC64788.1"/>
    <property type="molecule type" value="Genomic_DNA"/>
</dbReference>
<evidence type="ECO:0000313" key="2">
    <source>
        <dbReference type="Proteomes" id="UP000262379"/>
    </source>
</evidence>
<sequence length="61" mass="6844">MKHEKPTDEIIARALCRHAGNPEDIIHKGAPLWASYLPEAQAVLKSLEEHGFHLLGRTSKM</sequence>
<gene>
    <name evidence="1" type="ORF">DY251_18670</name>
</gene>
<evidence type="ECO:0000313" key="1">
    <source>
        <dbReference type="EMBL" id="RFC64788.1"/>
    </source>
</evidence>
<reference evidence="2" key="1">
    <citation type="submission" date="2018-08" db="EMBL/GenBank/DDBJ databases">
        <authorList>
            <person name="Im W.T."/>
        </authorList>
    </citation>
    <scope>NUCLEOTIDE SEQUENCE [LARGE SCALE GENOMIC DNA]</scope>
    <source>
        <strain evidence="2">LA-28</strain>
    </source>
</reference>
<protein>
    <submittedName>
        <fullName evidence="1">Uncharacterized protein</fullName>
    </submittedName>
</protein>
<organism evidence="1 2">
    <name type="scientific">Mesorhizobium denitrificans</name>
    <dbReference type="NCBI Taxonomy" id="2294114"/>
    <lineage>
        <taxon>Bacteria</taxon>
        <taxon>Pseudomonadati</taxon>
        <taxon>Pseudomonadota</taxon>
        <taxon>Alphaproteobacteria</taxon>
        <taxon>Hyphomicrobiales</taxon>
        <taxon>Phyllobacteriaceae</taxon>
        <taxon>Mesorhizobium</taxon>
    </lineage>
</organism>
<name>A0A371X6D0_9HYPH</name>
<comment type="caution">
    <text evidence="1">The sequence shown here is derived from an EMBL/GenBank/DDBJ whole genome shotgun (WGS) entry which is preliminary data.</text>
</comment>
<dbReference type="RefSeq" id="WP_116625432.1">
    <property type="nucleotide sequence ID" value="NZ_QURN01000017.1"/>
</dbReference>